<keyword evidence="1" id="KW-0805">Transcription regulation</keyword>
<reference evidence="5 6" key="1">
    <citation type="submission" date="2016-11" db="EMBL/GenBank/DDBJ databases">
        <authorList>
            <person name="Jaros S."/>
            <person name="Januszkiewicz K."/>
            <person name="Wedrychowicz H."/>
        </authorList>
    </citation>
    <scope>NUCLEOTIDE SEQUENCE [LARGE SCALE GENOMIC DNA]</scope>
    <source>
        <strain evidence="5 6">DSM 19436</strain>
    </source>
</reference>
<dbReference type="Pfam" id="PF00356">
    <property type="entry name" value="LacI"/>
    <property type="match status" value="1"/>
</dbReference>
<dbReference type="Gene3D" id="3.40.50.2300">
    <property type="match status" value="1"/>
</dbReference>
<dbReference type="CDD" id="cd01392">
    <property type="entry name" value="HTH_LacI"/>
    <property type="match status" value="1"/>
</dbReference>
<dbReference type="SMART" id="SM00354">
    <property type="entry name" value="HTH_LACI"/>
    <property type="match status" value="1"/>
</dbReference>
<dbReference type="PROSITE" id="PS50932">
    <property type="entry name" value="HTH_LACI_2"/>
    <property type="match status" value="1"/>
</dbReference>
<accession>A0A1M5I2D1</accession>
<gene>
    <name evidence="5" type="ORF">SAMN02745157_3721</name>
</gene>
<dbReference type="AlphaFoldDB" id="A0A1M5I2D1"/>
<dbReference type="GO" id="GO:0000976">
    <property type="term" value="F:transcription cis-regulatory region binding"/>
    <property type="evidence" value="ECO:0007669"/>
    <property type="project" value="TreeGrafter"/>
</dbReference>
<dbReference type="PANTHER" id="PTHR30146">
    <property type="entry name" value="LACI-RELATED TRANSCRIPTIONAL REPRESSOR"/>
    <property type="match status" value="1"/>
</dbReference>
<proteinExistence type="predicted"/>
<dbReference type="PANTHER" id="PTHR30146:SF109">
    <property type="entry name" value="HTH-TYPE TRANSCRIPTIONAL REGULATOR GALS"/>
    <property type="match status" value="1"/>
</dbReference>
<feature type="domain" description="HTH lacI-type" evidence="4">
    <location>
        <begin position="1"/>
        <end position="53"/>
    </location>
</feature>
<dbReference type="InterPro" id="IPR000843">
    <property type="entry name" value="HTH_LacI"/>
</dbReference>
<name>A0A1M5I2D1_9HYPH</name>
<dbReference type="Proteomes" id="UP000184485">
    <property type="component" value="Unassembled WGS sequence"/>
</dbReference>
<dbReference type="InterPro" id="IPR010982">
    <property type="entry name" value="Lambda_DNA-bd_dom_sf"/>
</dbReference>
<dbReference type="GO" id="GO:0003700">
    <property type="term" value="F:DNA-binding transcription factor activity"/>
    <property type="evidence" value="ECO:0007669"/>
    <property type="project" value="TreeGrafter"/>
</dbReference>
<evidence type="ECO:0000259" key="4">
    <source>
        <dbReference type="PROSITE" id="PS50932"/>
    </source>
</evidence>
<evidence type="ECO:0000256" key="3">
    <source>
        <dbReference type="ARBA" id="ARBA00023163"/>
    </source>
</evidence>
<dbReference type="SUPFAM" id="SSF53822">
    <property type="entry name" value="Periplasmic binding protein-like I"/>
    <property type="match status" value="1"/>
</dbReference>
<evidence type="ECO:0000313" key="6">
    <source>
        <dbReference type="Proteomes" id="UP000184485"/>
    </source>
</evidence>
<dbReference type="SUPFAM" id="SSF47413">
    <property type="entry name" value="lambda repressor-like DNA-binding domains"/>
    <property type="match status" value="1"/>
</dbReference>
<evidence type="ECO:0000256" key="2">
    <source>
        <dbReference type="ARBA" id="ARBA00023125"/>
    </source>
</evidence>
<evidence type="ECO:0000313" key="5">
    <source>
        <dbReference type="EMBL" id="SHG22476.1"/>
    </source>
</evidence>
<keyword evidence="3" id="KW-0804">Transcription</keyword>
<dbReference type="Gene3D" id="1.10.260.40">
    <property type="entry name" value="lambda repressor-like DNA-binding domains"/>
    <property type="match status" value="1"/>
</dbReference>
<organism evidence="5 6">
    <name type="scientific">Kaistia soli DSM 19436</name>
    <dbReference type="NCBI Taxonomy" id="1122133"/>
    <lineage>
        <taxon>Bacteria</taxon>
        <taxon>Pseudomonadati</taxon>
        <taxon>Pseudomonadota</taxon>
        <taxon>Alphaproteobacteria</taxon>
        <taxon>Hyphomicrobiales</taxon>
        <taxon>Kaistiaceae</taxon>
        <taxon>Kaistia</taxon>
    </lineage>
</organism>
<dbReference type="InterPro" id="IPR028082">
    <property type="entry name" value="Peripla_BP_I"/>
</dbReference>
<dbReference type="STRING" id="1122133.SAMN02745157_3721"/>
<sequence length="197" mass="21378">MRNVAAYAGVSIATVSKVMQGAPTVLPENVTKVQNAIEALGYRINPLGAELRRGRRNLVGVIVPTFEEPLIARLLVRLELEVERRGHVLFVGCSQGSEARETDIAVRMLDWRVAGVIVKPVKGQKSPAALLLEDAAMPAVFVQARNALLRFDTVIFGINPDIAELAAASVDMLFARMEAPDEHPTIRISRPTDDSSG</sequence>
<evidence type="ECO:0000256" key="1">
    <source>
        <dbReference type="ARBA" id="ARBA00023015"/>
    </source>
</evidence>
<dbReference type="EMBL" id="FQUP01000004">
    <property type="protein sequence ID" value="SHG22476.1"/>
    <property type="molecule type" value="Genomic_DNA"/>
</dbReference>
<keyword evidence="2" id="KW-0238">DNA-binding</keyword>
<keyword evidence="6" id="KW-1185">Reference proteome</keyword>
<protein>
    <submittedName>
        <fullName evidence="5">Regulatory protein, lacI family</fullName>
    </submittedName>
</protein>